<organism evidence="2 3">
    <name type="scientific">Parascedosporium putredinis</name>
    <dbReference type="NCBI Taxonomy" id="1442378"/>
    <lineage>
        <taxon>Eukaryota</taxon>
        <taxon>Fungi</taxon>
        <taxon>Dikarya</taxon>
        <taxon>Ascomycota</taxon>
        <taxon>Pezizomycotina</taxon>
        <taxon>Sordariomycetes</taxon>
        <taxon>Hypocreomycetidae</taxon>
        <taxon>Microascales</taxon>
        <taxon>Microascaceae</taxon>
        <taxon>Parascedosporium</taxon>
    </lineage>
</organism>
<feature type="transmembrane region" description="Helical" evidence="1">
    <location>
        <begin position="46"/>
        <end position="66"/>
    </location>
</feature>
<dbReference type="Proteomes" id="UP000838763">
    <property type="component" value="Unassembled WGS sequence"/>
</dbReference>
<feature type="transmembrane region" description="Helical" evidence="1">
    <location>
        <begin position="6"/>
        <end position="25"/>
    </location>
</feature>
<evidence type="ECO:0000313" key="2">
    <source>
        <dbReference type="EMBL" id="CAI4217669.1"/>
    </source>
</evidence>
<proteinExistence type="predicted"/>
<keyword evidence="1" id="KW-0812">Transmembrane</keyword>
<reference evidence="2" key="1">
    <citation type="submission" date="2022-11" db="EMBL/GenBank/DDBJ databases">
        <authorList>
            <person name="Scott C."/>
            <person name="Bruce N."/>
        </authorList>
    </citation>
    <scope>NUCLEOTIDE SEQUENCE</scope>
</reference>
<gene>
    <name evidence="2" type="ORF">PPNO1_LOCUS7272</name>
</gene>
<feature type="transmembrane region" description="Helical" evidence="1">
    <location>
        <begin position="193"/>
        <end position="211"/>
    </location>
</feature>
<feature type="transmembrane region" description="Helical" evidence="1">
    <location>
        <begin position="158"/>
        <end position="181"/>
    </location>
</feature>
<accession>A0A9P1H6F4</accession>
<protein>
    <submittedName>
        <fullName evidence="2">Uncharacterized protein</fullName>
    </submittedName>
</protein>
<dbReference type="EMBL" id="CALLCH030000016">
    <property type="protein sequence ID" value="CAI4217669.1"/>
    <property type="molecule type" value="Genomic_DNA"/>
</dbReference>
<keyword evidence="1" id="KW-0472">Membrane</keyword>
<keyword evidence="3" id="KW-1185">Reference proteome</keyword>
<dbReference type="OrthoDB" id="3945378at2759"/>
<sequence>MRGSEIYFFSWLTLSQAVAIVFLQFNTFSSVAEMRKMLDGNRMLKINACFLIILALVACYYTWFFWKGLDILPGSECGRDYAFFFSKASIYGWLRTLQKVVWGILMATSGICLLFLPCIYLMGRQASSMFEDMSDMEDHEVGHVFGDMIHQMRFQVSVPFLITAIFATSFVTLSAELPIHWNGITGVQSMKPVGQLVPFVVAIGLSVNVFYQVVKRYLFGDDGGGSDCDNDSDDGDGVQCPQLSQLDDQYGIPL</sequence>
<comment type="caution">
    <text evidence="2">The sequence shown here is derived from an EMBL/GenBank/DDBJ whole genome shotgun (WGS) entry which is preliminary data.</text>
</comment>
<dbReference type="AlphaFoldDB" id="A0A9P1H6F4"/>
<evidence type="ECO:0000313" key="3">
    <source>
        <dbReference type="Proteomes" id="UP000838763"/>
    </source>
</evidence>
<evidence type="ECO:0000256" key="1">
    <source>
        <dbReference type="SAM" id="Phobius"/>
    </source>
</evidence>
<feature type="transmembrane region" description="Helical" evidence="1">
    <location>
        <begin position="100"/>
        <end position="123"/>
    </location>
</feature>
<name>A0A9P1H6F4_9PEZI</name>
<keyword evidence="1" id="KW-1133">Transmembrane helix</keyword>